<gene>
    <name evidence="1" type="ORF">LCGC14_1493030</name>
</gene>
<proteinExistence type="predicted"/>
<evidence type="ECO:0000313" key="1">
    <source>
        <dbReference type="EMBL" id="KKM65260.1"/>
    </source>
</evidence>
<dbReference type="EMBL" id="LAZR01010755">
    <property type="protein sequence ID" value="KKM65260.1"/>
    <property type="molecule type" value="Genomic_DNA"/>
</dbReference>
<comment type="caution">
    <text evidence="1">The sequence shown here is derived from an EMBL/GenBank/DDBJ whole genome shotgun (WGS) entry which is preliminary data.</text>
</comment>
<organism evidence="1">
    <name type="scientific">marine sediment metagenome</name>
    <dbReference type="NCBI Taxonomy" id="412755"/>
    <lineage>
        <taxon>unclassified sequences</taxon>
        <taxon>metagenomes</taxon>
        <taxon>ecological metagenomes</taxon>
    </lineage>
</organism>
<dbReference type="AlphaFoldDB" id="A0A0F9LLR8"/>
<name>A0A0F9LLR8_9ZZZZ</name>
<accession>A0A0F9LLR8</accession>
<protein>
    <submittedName>
        <fullName evidence="1">Uncharacterized protein</fullName>
    </submittedName>
</protein>
<reference evidence="1" key="1">
    <citation type="journal article" date="2015" name="Nature">
        <title>Complex archaea that bridge the gap between prokaryotes and eukaryotes.</title>
        <authorList>
            <person name="Spang A."/>
            <person name="Saw J.H."/>
            <person name="Jorgensen S.L."/>
            <person name="Zaremba-Niedzwiedzka K."/>
            <person name="Martijn J."/>
            <person name="Lind A.E."/>
            <person name="van Eijk R."/>
            <person name="Schleper C."/>
            <person name="Guy L."/>
            <person name="Ettema T.J."/>
        </authorList>
    </citation>
    <scope>NUCLEOTIDE SEQUENCE</scope>
</reference>
<sequence>MSVPYLDPAWRLHAAGFQTSAAGAAVLGNSVNVTQINRIGAGVYHIILDEPLDPADGILILRTLRVAALRIISEDAGPANDITRGVRILNGVAAPTDDTFRFLLFRYNAP</sequence>